<evidence type="ECO:0008006" key="11">
    <source>
        <dbReference type="Google" id="ProtNLM"/>
    </source>
</evidence>
<evidence type="ECO:0000259" key="7">
    <source>
        <dbReference type="Pfam" id="PF07970"/>
    </source>
</evidence>
<evidence type="ECO:0000256" key="4">
    <source>
        <dbReference type="ARBA" id="ARBA00022989"/>
    </source>
</evidence>
<dbReference type="GO" id="GO:0030134">
    <property type="term" value="C:COPII-coated ER to Golgi transport vesicle"/>
    <property type="evidence" value="ECO:0007669"/>
    <property type="project" value="TreeGrafter"/>
</dbReference>
<dbReference type="Proteomes" id="UP001347796">
    <property type="component" value="Unassembled WGS sequence"/>
</dbReference>
<dbReference type="GO" id="GO:0006890">
    <property type="term" value="P:retrograde vesicle-mediated transport, Golgi to endoplasmic reticulum"/>
    <property type="evidence" value="ECO:0007669"/>
    <property type="project" value="TreeGrafter"/>
</dbReference>
<reference evidence="9 10" key="1">
    <citation type="submission" date="2024-01" db="EMBL/GenBank/DDBJ databases">
        <title>The genome of the rayed Mediterranean limpet Patella caerulea (Linnaeus, 1758).</title>
        <authorList>
            <person name="Anh-Thu Weber A."/>
            <person name="Halstead-Nussloch G."/>
        </authorList>
    </citation>
    <scope>NUCLEOTIDE SEQUENCE [LARGE SCALE GENOMIC DNA]</scope>
    <source>
        <strain evidence="9">AATW-2023a</strain>
        <tissue evidence="9">Whole specimen</tissue>
    </source>
</reference>
<evidence type="ECO:0000256" key="2">
    <source>
        <dbReference type="ARBA" id="ARBA00005648"/>
    </source>
</evidence>
<comment type="caution">
    <text evidence="9">The sequence shown here is derived from an EMBL/GenBank/DDBJ whole genome shotgun (WGS) entry which is preliminary data.</text>
</comment>
<keyword evidence="10" id="KW-1185">Reference proteome</keyword>
<dbReference type="GO" id="GO:0033116">
    <property type="term" value="C:endoplasmic reticulum-Golgi intermediate compartment membrane"/>
    <property type="evidence" value="ECO:0007669"/>
    <property type="project" value="UniProtKB-SubCell"/>
</dbReference>
<evidence type="ECO:0000313" key="9">
    <source>
        <dbReference type="EMBL" id="KAK6190312.1"/>
    </source>
</evidence>
<evidence type="ECO:0000313" key="10">
    <source>
        <dbReference type="Proteomes" id="UP001347796"/>
    </source>
</evidence>
<keyword evidence="3 6" id="KW-0812">Transmembrane</keyword>
<feature type="transmembrane region" description="Helical" evidence="6">
    <location>
        <begin position="39"/>
        <end position="58"/>
    </location>
</feature>
<dbReference type="Pfam" id="PF13850">
    <property type="entry name" value="ERGIC_N"/>
    <property type="match status" value="1"/>
</dbReference>
<comment type="similarity">
    <text evidence="2">Belongs to the ERGIC family.</text>
</comment>
<dbReference type="EMBL" id="JAZGQO010000002">
    <property type="protein sequence ID" value="KAK6190312.1"/>
    <property type="molecule type" value="Genomic_DNA"/>
</dbReference>
<gene>
    <name evidence="9" type="ORF">SNE40_002210</name>
</gene>
<dbReference type="InterPro" id="IPR045888">
    <property type="entry name" value="Erv"/>
</dbReference>
<evidence type="ECO:0000256" key="3">
    <source>
        <dbReference type="ARBA" id="ARBA00022692"/>
    </source>
</evidence>
<evidence type="ECO:0000256" key="6">
    <source>
        <dbReference type="SAM" id="Phobius"/>
    </source>
</evidence>
<dbReference type="PANTHER" id="PTHR10984:SF30">
    <property type="entry name" value="ENDOPLASMIC RETICULUM-GOLGI INTERMEDIATE COMPARTMENT PROTEIN 2"/>
    <property type="match status" value="1"/>
</dbReference>
<evidence type="ECO:0000256" key="1">
    <source>
        <dbReference type="ARBA" id="ARBA00004457"/>
    </source>
</evidence>
<name>A0AAN8K5M6_PATCE</name>
<dbReference type="InterPro" id="IPR039542">
    <property type="entry name" value="Erv_N"/>
</dbReference>
<keyword evidence="4 6" id="KW-1133">Transmembrane helix</keyword>
<dbReference type="Pfam" id="PF07970">
    <property type="entry name" value="COPIIcoated_ERV"/>
    <property type="match status" value="1"/>
</dbReference>
<sequence>MRRLNVANNNKALKVVKEFDAFPKVPDDYKKTTVSGGGLSILTFVIIGLLVISEYQYYSSTELKFDYQVDTQYSGKLQVNVDMTVAMKCDFIGADILDVTGQDTHSFGRLTLDPAYFDLSPKQKKYQSFIQEVNRYLQTEYHAVQELLWKTGGPNFRGGMPPREDKPDREPDSCRVHGSLEVNKVAGNFHITAGKSIPVIPRGHAHLSMMLSDSDYNFSHRIDHLSFGEPIAGVVYPLDGEELVTINNYHMFQYFMKVVPTSVRTYTANVDTYQFAVTERNRSINHHEGSHGVPGIFVKYDLNSLKIQVREEHQPFWQFIVRMCGIVGGIFAVSGMLHDICGFIVDIICCRFKIAEEKNRKNTDLVNSVSPPLNSLVNQFPSHNIENNPLLSTQVQT</sequence>
<protein>
    <recommendedName>
        <fullName evidence="11">Endoplasmic reticulum-Golgi intermediate compartment protein 2</fullName>
    </recommendedName>
</protein>
<dbReference type="InterPro" id="IPR012936">
    <property type="entry name" value="Erv_C"/>
</dbReference>
<proteinExistence type="inferred from homology"/>
<dbReference type="AlphaFoldDB" id="A0AAN8K5M6"/>
<accession>A0AAN8K5M6</accession>
<feature type="domain" description="Endoplasmic reticulum vesicle transporter C-terminal" evidence="7">
    <location>
        <begin position="169"/>
        <end position="337"/>
    </location>
</feature>
<keyword evidence="5 6" id="KW-0472">Membrane</keyword>
<feature type="domain" description="Endoplasmic reticulum vesicle transporter N-terminal" evidence="8">
    <location>
        <begin position="16"/>
        <end position="103"/>
    </location>
</feature>
<evidence type="ECO:0000259" key="8">
    <source>
        <dbReference type="Pfam" id="PF13850"/>
    </source>
</evidence>
<organism evidence="9 10">
    <name type="scientific">Patella caerulea</name>
    <name type="common">Rayed Mediterranean limpet</name>
    <dbReference type="NCBI Taxonomy" id="87958"/>
    <lineage>
        <taxon>Eukaryota</taxon>
        <taxon>Metazoa</taxon>
        <taxon>Spiralia</taxon>
        <taxon>Lophotrochozoa</taxon>
        <taxon>Mollusca</taxon>
        <taxon>Gastropoda</taxon>
        <taxon>Patellogastropoda</taxon>
        <taxon>Patelloidea</taxon>
        <taxon>Patellidae</taxon>
        <taxon>Patella</taxon>
    </lineage>
</organism>
<dbReference type="GO" id="GO:0005783">
    <property type="term" value="C:endoplasmic reticulum"/>
    <property type="evidence" value="ECO:0007669"/>
    <property type="project" value="TreeGrafter"/>
</dbReference>
<dbReference type="GO" id="GO:0006888">
    <property type="term" value="P:endoplasmic reticulum to Golgi vesicle-mediated transport"/>
    <property type="evidence" value="ECO:0007669"/>
    <property type="project" value="TreeGrafter"/>
</dbReference>
<dbReference type="PANTHER" id="PTHR10984">
    <property type="entry name" value="ENDOPLASMIC RETICULUM-GOLGI INTERMEDIATE COMPARTMENT PROTEIN"/>
    <property type="match status" value="1"/>
</dbReference>
<evidence type="ECO:0000256" key="5">
    <source>
        <dbReference type="ARBA" id="ARBA00023136"/>
    </source>
</evidence>
<comment type="subcellular location">
    <subcellularLocation>
        <location evidence="1">Endoplasmic reticulum-Golgi intermediate compartment membrane</location>
        <topology evidence="1">Multi-pass membrane protein</topology>
    </subcellularLocation>
</comment>